<accession>A0A017S379</accession>
<dbReference type="EMBL" id="KK088444">
    <property type="protein sequence ID" value="EYE91483.1"/>
    <property type="molecule type" value="Genomic_DNA"/>
</dbReference>
<dbReference type="GeneID" id="63693188"/>
<keyword evidence="1" id="KW-0812">Transmembrane</keyword>
<keyword evidence="1" id="KW-0472">Membrane</keyword>
<dbReference type="HOGENOM" id="CLU_2849295_0_0_1"/>
<keyword evidence="3" id="KW-1185">Reference proteome</keyword>
<sequence length="65" mass="7629">MLSKSRCNYRAMACVSRLNPFSKISCFFLVESLVLFVFCSIFLWGVSFDVFMVVLLPWGFFEDFH</sequence>
<gene>
    <name evidence="2" type="ORF">EURHEDRAFT_240995</name>
</gene>
<organism evidence="2 3">
    <name type="scientific">Aspergillus ruber (strain CBS 135680)</name>
    <dbReference type="NCBI Taxonomy" id="1388766"/>
    <lineage>
        <taxon>Eukaryota</taxon>
        <taxon>Fungi</taxon>
        <taxon>Dikarya</taxon>
        <taxon>Ascomycota</taxon>
        <taxon>Pezizomycotina</taxon>
        <taxon>Eurotiomycetes</taxon>
        <taxon>Eurotiomycetidae</taxon>
        <taxon>Eurotiales</taxon>
        <taxon>Aspergillaceae</taxon>
        <taxon>Aspergillus</taxon>
        <taxon>Aspergillus subgen. Aspergillus</taxon>
    </lineage>
</organism>
<evidence type="ECO:0000256" key="1">
    <source>
        <dbReference type="SAM" id="Phobius"/>
    </source>
</evidence>
<proteinExistence type="predicted"/>
<evidence type="ECO:0000313" key="3">
    <source>
        <dbReference type="Proteomes" id="UP000019804"/>
    </source>
</evidence>
<name>A0A017S379_ASPRC</name>
<feature type="transmembrane region" description="Helical" evidence="1">
    <location>
        <begin position="27"/>
        <end position="60"/>
    </location>
</feature>
<protein>
    <submittedName>
        <fullName evidence="2">Uncharacterized protein</fullName>
    </submittedName>
</protein>
<dbReference type="RefSeq" id="XP_040635173.1">
    <property type="nucleotide sequence ID" value="XM_040778064.1"/>
</dbReference>
<dbReference type="AlphaFoldDB" id="A0A017S379"/>
<dbReference type="Proteomes" id="UP000019804">
    <property type="component" value="Unassembled WGS sequence"/>
</dbReference>
<reference evidence="3" key="1">
    <citation type="journal article" date="2014" name="Nat. Commun.">
        <title>Genomic adaptations of the halophilic Dead Sea filamentous fungus Eurotium rubrum.</title>
        <authorList>
            <person name="Kis-Papo T."/>
            <person name="Weig A.R."/>
            <person name="Riley R."/>
            <person name="Persoh D."/>
            <person name="Salamov A."/>
            <person name="Sun H."/>
            <person name="Lipzen A."/>
            <person name="Wasser S.P."/>
            <person name="Rambold G."/>
            <person name="Grigoriev I.V."/>
            <person name="Nevo E."/>
        </authorList>
    </citation>
    <scope>NUCLEOTIDE SEQUENCE [LARGE SCALE GENOMIC DNA]</scope>
    <source>
        <strain evidence="3">CBS 135680</strain>
    </source>
</reference>
<evidence type="ECO:0000313" key="2">
    <source>
        <dbReference type="EMBL" id="EYE91483.1"/>
    </source>
</evidence>
<keyword evidence="1" id="KW-1133">Transmembrane helix</keyword>